<evidence type="ECO:0000256" key="5">
    <source>
        <dbReference type="SAM" id="SignalP"/>
    </source>
</evidence>
<dbReference type="InterPro" id="IPR008966">
    <property type="entry name" value="Adhesion_dom_sf"/>
</dbReference>
<feature type="signal peptide" evidence="5">
    <location>
        <begin position="1"/>
        <end position="21"/>
    </location>
</feature>
<dbReference type="SUPFAM" id="SSF49401">
    <property type="entry name" value="Bacterial adhesins"/>
    <property type="match status" value="1"/>
</dbReference>
<gene>
    <name evidence="7" type="ORF">G9399_20935</name>
</gene>
<dbReference type="EMBL" id="CP054160">
    <property type="protein sequence ID" value="QKJ60314.2"/>
    <property type="molecule type" value="Genomic_DNA"/>
</dbReference>
<proteinExistence type="inferred from homology"/>
<dbReference type="Gene3D" id="2.60.40.1090">
    <property type="entry name" value="Fimbrial-type adhesion domain"/>
    <property type="match status" value="1"/>
</dbReference>
<dbReference type="RefSeq" id="WP_196061630.1">
    <property type="nucleotide sequence ID" value="NZ_CP054160.3"/>
</dbReference>
<comment type="subcellular location">
    <subcellularLocation>
        <location evidence="1">Fimbrium</location>
    </subcellularLocation>
</comment>
<evidence type="ECO:0000256" key="2">
    <source>
        <dbReference type="ARBA" id="ARBA00006671"/>
    </source>
</evidence>
<dbReference type="InterPro" id="IPR050263">
    <property type="entry name" value="Bact_Fimbrial_Adh_Pro"/>
</dbReference>
<dbReference type="GO" id="GO:0043709">
    <property type="term" value="P:cell adhesion involved in single-species biofilm formation"/>
    <property type="evidence" value="ECO:0007669"/>
    <property type="project" value="TreeGrafter"/>
</dbReference>
<sequence>MPRLTKYIALAMLFVSSGMLANTVRAAKTAISADITDGTCQVSVDSSSIAFGKRDPSQFATGTAEIRPLAVNLNCENMAGLSPALKVTGESSGVNDIRLFRDASSTANHVGFMLKKGSTTNLVAFYNAAGTVTPGEVLPITPMDGRSVQQFSVGLVHSTGDPMPATGVVNAKITFAFIFP</sequence>
<evidence type="ECO:0000313" key="8">
    <source>
        <dbReference type="Proteomes" id="UP000503464"/>
    </source>
</evidence>
<organism evidence="7 8">
    <name type="scientific">Serratia fonticola</name>
    <dbReference type="NCBI Taxonomy" id="47917"/>
    <lineage>
        <taxon>Bacteria</taxon>
        <taxon>Pseudomonadati</taxon>
        <taxon>Pseudomonadota</taxon>
        <taxon>Gammaproteobacteria</taxon>
        <taxon>Enterobacterales</taxon>
        <taxon>Yersiniaceae</taxon>
        <taxon>Serratia</taxon>
    </lineage>
</organism>
<dbReference type="InterPro" id="IPR000259">
    <property type="entry name" value="Adhesion_dom_fimbrial"/>
</dbReference>
<dbReference type="PANTHER" id="PTHR33420">
    <property type="entry name" value="FIMBRIAL SUBUNIT ELFA-RELATED"/>
    <property type="match status" value="1"/>
</dbReference>
<dbReference type="Pfam" id="PF00419">
    <property type="entry name" value="Fimbrial"/>
    <property type="match status" value="1"/>
</dbReference>
<evidence type="ECO:0000256" key="1">
    <source>
        <dbReference type="ARBA" id="ARBA00004561"/>
    </source>
</evidence>
<evidence type="ECO:0000313" key="7">
    <source>
        <dbReference type="EMBL" id="QKJ60314.2"/>
    </source>
</evidence>
<dbReference type="Proteomes" id="UP000503464">
    <property type="component" value="Chromosome"/>
</dbReference>
<name>A0AAE7EK27_SERFO</name>
<dbReference type="GO" id="GO:0009289">
    <property type="term" value="C:pilus"/>
    <property type="evidence" value="ECO:0007669"/>
    <property type="project" value="UniProtKB-SubCell"/>
</dbReference>
<evidence type="ECO:0000259" key="6">
    <source>
        <dbReference type="Pfam" id="PF00419"/>
    </source>
</evidence>
<comment type="similarity">
    <text evidence="2">Belongs to the fimbrial protein family.</text>
</comment>
<accession>A0AAE7EK27</accession>
<dbReference type="PANTHER" id="PTHR33420:SF3">
    <property type="entry name" value="FIMBRIAL SUBUNIT ELFA"/>
    <property type="match status" value="1"/>
</dbReference>
<feature type="chain" id="PRO_5042258797" evidence="5">
    <location>
        <begin position="22"/>
        <end position="180"/>
    </location>
</feature>
<dbReference type="AlphaFoldDB" id="A0AAE7EK27"/>
<dbReference type="InterPro" id="IPR036937">
    <property type="entry name" value="Adhesion_dom_fimbrial_sf"/>
</dbReference>
<keyword evidence="3 5" id="KW-0732">Signal</keyword>
<keyword evidence="4" id="KW-0281">Fimbrium</keyword>
<protein>
    <submittedName>
        <fullName evidence="7">Fimbrial protein</fullName>
    </submittedName>
</protein>
<reference evidence="8" key="1">
    <citation type="submission" date="2020-03" db="EMBL/GenBank/DDBJ databases">
        <title>Genome sequences of seven Enterobacteriaceae strains isolated from Canadian wastewater treatment facilities.</title>
        <authorList>
            <person name="Huang H."/>
            <person name="Chmara J.T."/>
            <person name="Duceppe M.-O."/>
        </authorList>
    </citation>
    <scope>NUCLEOTIDE SEQUENCE [LARGE SCALE GENOMIC DNA]</scope>
    <source>
        <strain evidence="8">Biosolid 3</strain>
    </source>
</reference>
<evidence type="ECO:0000256" key="4">
    <source>
        <dbReference type="ARBA" id="ARBA00023263"/>
    </source>
</evidence>
<evidence type="ECO:0000256" key="3">
    <source>
        <dbReference type="ARBA" id="ARBA00022729"/>
    </source>
</evidence>
<feature type="domain" description="Fimbrial-type adhesion" evidence="6">
    <location>
        <begin position="32"/>
        <end position="178"/>
    </location>
</feature>